<keyword evidence="3" id="KW-1185">Reference proteome</keyword>
<gene>
    <name evidence="2" type="ORF">SAMN05444167_4002</name>
</gene>
<feature type="transmembrane region" description="Helical" evidence="1">
    <location>
        <begin position="43"/>
        <end position="62"/>
    </location>
</feature>
<keyword evidence="1" id="KW-0812">Transmembrane</keyword>
<keyword evidence="1" id="KW-0472">Membrane</keyword>
<dbReference type="Proteomes" id="UP000182427">
    <property type="component" value="Chromosome I"/>
</dbReference>
<keyword evidence="1" id="KW-1133">Transmembrane helix</keyword>
<protein>
    <submittedName>
        <fullName evidence="2">Uncharacterized protein</fullName>
    </submittedName>
</protein>
<organism evidence="2 3">
    <name type="scientific">Terriglobus roseus</name>
    <dbReference type="NCBI Taxonomy" id="392734"/>
    <lineage>
        <taxon>Bacteria</taxon>
        <taxon>Pseudomonadati</taxon>
        <taxon>Acidobacteriota</taxon>
        <taxon>Terriglobia</taxon>
        <taxon>Terriglobales</taxon>
        <taxon>Acidobacteriaceae</taxon>
        <taxon>Terriglobus</taxon>
    </lineage>
</organism>
<reference evidence="2 3" key="1">
    <citation type="submission" date="2016-10" db="EMBL/GenBank/DDBJ databases">
        <authorList>
            <person name="de Groot N.N."/>
        </authorList>
    </citation>
    <scope>NUCLEOTIDE SEQUENCE [LARGE SCALE GENOMIC DNA]</scope>
    <source>
        <strain evidence="2 3">GAS232</strain>
    </source>
</reference>
<name>A0A1G7QVT6_9BACT</name>
<sequence>MARISSQIKAACTLIFSVATSVSTGLASTRYFANPQGEWQRPAIIAAVFLILQVLLTFIDSAEDKELAEYRAQRKKEEQRRQEIADLDHQRAIEIAKGNVEYHKNITTKAVEAIKAGNFTELDTLQEVRKKIDG</sequence>
<accession>A0A1G7QVT6</accession>
<dbReference type="AlphaFoldDB" id="A0A1G7QVT6"/>
<dbReference type="EMBL" id="LT629690">
    <property type="protein sequence ID" value="SDG01989.1"/>
    <property type="molecule type" value="Genomic_DNA"/>
</dbReference>
<evidence type="ECO:0000313" key="2">
    <source>
        <dbReference type="EMBL" id="SDG01989.1"/>
    </source>
</evidence>
<evidence type="ECO:0000256" key="1">
    <source>
        <dbReference type="SAM" id="Phobius"/>
    </source>
</evidence>
<proteinExistence type="predicted"/>
<evidence type="ECO:0000313" key="3">
    <source>
        <dbReference type="Proteomes" id="UP000182427"/>
    </source>
</evidence>